<protein>
    <recommendedName>
        <fullName evidence="3">Reverse transcriptase domain-containing protein</fullName>
    </recommendedName>
</protein>
<reference evidence="1" key="2">
    <citation type="submission" date="2022-01" db="EMBL/GenBank/DDBJ databases">
        <authorList>
            <person name="Yamashiro T."/>
            <person name="Shiraishi A."/>
            <person name="Satake H."/>
            <person name="Nakayama K."/>
        </authorList>
    </citation>
    <scope>NUCLEOTIDE SEQUENCE</scope>
</reference>
<name>A0ABQ5DSK8_9ASTR</name>
<accession>A0ABQ5DSK8</accession>
<evidence type="ECO:0000313" key="1">
    <source>
        <dbReference type="EMBL" id="GJT42185.1"/>
    </source>
</evidence>
<evidence type="ECO:0000313" key="2">
    <source>
        <dbReference type="Proteomes" id="UP001151760"/>
    </source>
</evidence>
<sequence length="229" mass="26218">MRSNNEIKRAVWDCGTNKSPGPDGFTFEFFRRYRKFLENGVSVAVMDFLSSGTFPECNSCFIALISKTQNAKTVKDFRLISLIGTFVSNRQILDGPVILNELLSWCKYKKFKAIVFKVDFEKAFGLIKTIKAIHGEKGAIESLDPSPRRSPWLEIVREITILRLKGIDLLFLIRKKIAEKLNHSSLVWSYRRAPRGGIEEEQRCILLSRTGGVILPNMLDRWVWSLEAS</sequence>
<proteinExistence type="predicted"/>
<dbReference type="PANTHER" id="PTHR46890">
    <property type="entry name" value="NON-LTR RETROLELEMENT REVERSE TRANSCRIPTASE-LIKE PROTEIN-RELATED"/>
    <property type="match status" value="1"/>
</dbReference>
<comment type="caution">
    <text evidence="1">The sequence shown here is derived from an EMBL/GenBank/DDBJ whole genome shotgun (WGS) entry which is preliminary data.</text>
</comment>
<gene>
    <name evidence="1" type="ORF">Tco_0942050</name>
</gene>
<dbReference type="InterPro" id="IPR052343">
    <property type="entry name" value="Retrotransposon-Effector_Assoc"/>
</dbReference>
<dbReference type="PANTHER" id="PTHR46890:SF50">
    <property type="entry name" value="RNA-DIRECTED DNA POLYMERASE, EUKARYOTA, REVERSE TRANSCRIPTASE ZINC-BINDING DOMAIN PROTEIN-RELATED"/>
    <property type="match status" value="1"/>
</dbReference>
<organism evidence="1 2">
    <name type="scientific">Tanacetum coccineum</name>
    <dbReference type="NCBI Taxonomy" id="301880"/>
    <lineage>
        <taxon>Eukaryota</taxon>
        <taxon>Viridiplantae</taxon>
        <taxon>Streptophyta</taxon>
        <taxon>Embryophyta</taxon>
        <taxon>Tracheophyta</taxon>
        <taxon>Spermatophyta</taxon>
        <taxon>Magnoliopsida</taxon>
        <taxon>eudicotyledons</taxon>
        <taxon>Gunneridae</taxon>
        <taxon>Pentapetalae</taxon>
        <taxon>asterids</taxon>
        <taxon>campanulids</taxon>
        <taxon>Asterales</taxon>
        <taxon>Asteraceae</taxon>
        <taxon>Asteroideae</taxon>
        <taxon>Anthemideae</taxon>
        <taxon>Anthemidinae</taxon>
        <taxon>Tanacetum</taxon>
    </lineage>
</organism>
<evidence type="ECO:0008006" key="3">
    <source>
        <dbReference type="Google" id="ProtNLM"/>
    </source>
</evidence>
<dbReference type="Proteomes" id="UP001151760">
    <property type="component" value="Unassembled WGS sequence"/>
</dbReference>
<dbReference type="EMBL" id="BQNB010015623">
    <property type="protein sequence ID" value="GJT42185.1"/>
    <property type="molecule type" value="Genomic_DNA"/>
</dbReference>
<reference evidence="1" key="1">
    <citation type="journal article" date="2022" name="Int. J. Mol. Sci.">
        <title>Draft Genome of Tanacetum Coccineum: Genomic Comparison of Closely Related Tanacetum-Family Plants.</title>
        <authorList>
            <person name="Yamashiro T."/>
            <person name="Shiraishi A."/>
            <person name="Nakayama K."/>
            <person name="Satake H."/>
        </authorList>
    </citation>
    <scope>NUCLEOTIDE SEQUENCE</scope>
</reference>
<keyword evidence="2" id="KW-1185">Reference proteome</keyword>